<dbReference type="InterPro" id="IPR019079">
    <property type="entry name" value="Capsule_synth_CapA"/>
</dbReference>
<keyword evidence="4" id="KW-1185">Reference proteome</keyword>
<dbReference type="CDD" id="cd07381">
    <property type="entry name" value="MPP_CapA"/>
    <property type="match status" value="1"/>
</dbReference>
<dbReference type="Gene3D" id="3.60.21.10">
    <property type="match status" value="1"/>
</dbReference>
<proteinExistence type="inferred from homology"/>
<dbReference type="Proteomes" id="UP000293331">
    <property type="component" value="Unassembled WGS sequence"/>
</dbReference>
<dbReference type="InterPro" id="IPR029052">
    <property type="entry name" value="Metallo-depent_PP-like"/>
</dbReference>
<dbReference type="InterPro" id="IPR052169">
    <property type="entry name" value="CW_Biosynth-Accessory"/>
</dbReference>
<dbReference type="OrthoDB" id="9810906at2"/>
<name>A0A4Q5LGV7_9SPHI</name>
<accession>A0A4Q5LGV7</accession>
<dbReference type="PANTHER" id="PTHR33393">
    <property type="entry name" value="POLYGLUTAMINE SYNTHESIS ACCESSORY PROTEIN RV0574C-RELATED"/>
    <property type="match status" value="1"/>
</dbReference>
<evidence type="ECO:0000313" key="3">
    <source>
        <dbReference type="EMBL" id="RYU86210.1"/>
    </source>
</evidence>
<evidence type="ECO:0000256" key="1">
    <source>
        <dbReference type="ARBA" id="ARBA00005662"/>
    </source>
</evidence>
<comment type="similarity">
    <text evidence="1">Belongs to the CapA family.</text>
</comment>
<feature type="domain" description="Capsule synthesis protein CapA" evidence="2">
    <location>
        <begin position="58"/>
        <end position="302"/>
    </location>
</feature>
<sequence length="381" mass="41033">MGGFFFLPLMKTRLTLLFFVAILMVACNQPPAKRAVIQKQVAKAADKKVINPPLDVINIAAVGDIMLGSSYPDSTFLPPDSAKNSFKHALKDLREADLAFGNLEGVLLDTGAPVGYKLRFKHKGYLFKMPTKYGSILKDAGFDVLSVGNNHSNDFDRAGRKSTIKILDSLGVHAAGFKTHPSKVFTLNGVKYGFCAFSPNGQTVSLLHIAMAKNLIADLKSKTDIVIVSFHGGGEGADYEHVPDSAEIFKGEDRGDLRLFTHAAIDAGADVILGNGPHVARGMELYKNRLIAYSLGNFVTYKGVSVSGVCGLAPLLKICINKKGEFLNGRIVSYRQNHQTGLQPDTLNRAALRIKALTQADFIRPGLSISASGAITPSITN</sequence>
<evidence type="ECO:0000313" key="4">
    <source>
        <dbReference type="Proteomes" id="UP000293331"/>
    </source>
</evidence>
<reference evidence="3 4" key="1">
    <citation type="submission" date="2019-02" db="EMBL/GenBank/DDBJ databases">
        <title>Bacterial novel species Mucilaginibacter sp. 17JY9-4 isolated from soil.</title>
        <authorList>
            <person name="Jung H.-Y."/>
        </authorList>
    </citation>
    <scope>NUCLEOTIDE SEQUENCE [LARGE SCALE GENOMIC DNA]</scope>
    <source>
        <strain evidence="3 4">17JY9-4</strain>
    </source>
</reference>
<dbReference type="AlphaFoldDB" id="A0A4Q5LGV7"/>
<dbReference type="EMBL" id="SEWG01000010">
    <property type="protein sequence ID" value="RYU86210.1"/>
    <property type="molecule type" value="Genomic_DNA"/>
</dbReference>
<evidence type="ECO:0000259" key="2">
    <source>
        <dbReference type="SMART" id="SM00854"/>
    </source>
</evidence>
<dbReference type="Pfam" id="PF09587">
    <property type="entry name" value="PGA_cap"/>
    <property type="match status" value="1"/>
</dbReference>
<organism evidence="3 4">
    <name type="scientific">Mucilaginibacter terrigena</name>
    <dbReference type="NCBI Taxonomy" id="2492395"/>
    <lineage>
        <taxon>Bacteria</taxon>
        <taxon>Pseudomonadati</taxon>
        <taxon>Bacteroidota</taxon>
        <taxon>Sphingobacteriia</taxon>
        <taxon>Sphingobacteriales</taxon>
        <taxon>Sphingobacteriaceae</taxon>
        <taxon>Mucilaginibacter</taxon>
    </lineage>
</organism>
<protein>
    <submittedName>
        <fullName evidence="3">CapA family protein</fullName>
    </submittedName>
</protein>
<dbReference type="PANTHER" id="PTHR33393:SF11">
    <property type="entry name" value="POLYGLUTAMINE SYNTHESIS ACCESSORY PROTEIN RV0574C-RELATED"/>
    <property type="match status" value="1"/>
</dbReference>
<dbReference type="SUPFAM" id="SSF56300">
    <property type="entry name" value="Metallo-dependent phosphatases"/>
    <property type="match status" value="1"/>
</dbReference>
<gene>
    <name evidence="3" type="ORF">EWM62_18565</name>
</gene>
<dbReference type="SMART" id="SM00854">
    <property type="entry name" value="PGA_cap"/>
    <property type="match status" value="1"/>
</dbReference>
<comment type="caution">
    <text evidence="3">The sequence shown here is derived from an EMBL/GenBank/DDBJ whole genome shotgun (WGS) entry which is preliminary data.</text>
</comment>